<keyword evidence="1" id="KW-0614">Plasmid</keyword>
<dbReference type="KEGG" id="sle:sle2_154"/>
<reference evidence="2" key="1">
    <citation type="submission" date="2015-02" db="EMBL/GenBank/DDBJ databases">
        <authorList>
            <person name="Gomez-Escribano P.J."/>
        </authorList>
    </citation>
    <scope>NUCLEOTIDE SEQUENCE [LARGE SCALE GENOMIC DNA]</scope>
    <source>
        <strain evidence="2">C34 (DSM 42122 / NRRL B-24963)</strain>
        <plasmid evidence="2">pSLE2</plasmid>
    </source>
</reference>
<proteinExistence type="predicted"/>
<accession>A0A0F7VLC2</accession>
<name>A0A0F7VLC2_STRLW</name>
<evidence type="ECO:0000313" key="1">
    <source>
        <dbReference type="EMBL" id="CQR59455.1"/>
    </source>
</evidence>
<geneLocation type="plasmid" evidence="1 2">
    <name>pSLE2</name>
</geneLocation>
<dbReference type="EMBL" id="LN831789">
    <property type="protein sequence ID" value="CQR59455.1"/>
    <property type="molecule type" value="Genomic_DNA"/>
</dbReference>
<evidence type="ECO:0000313" key="2">
    <source>
        <dbReference type="Proteomes" id="UP000035016"/>
    </source>
</evidence>
<sequence length="95" mass="10223">MPVQAVPIVGVPALVRTMGDMPTSSAPEPLPVPIRVLLPGDQEVVARLWSRRQTPDGWRYEVGLPAYRNGPNGMNCTGCNTARAARTLDTAGRAR</sequence>
<dbReference type="Proteomes" id="UP000035016">
    <property type="component" value="Plasmid pSLE2"/>
</dbReference>
<dbReference type="AlphaFoldDB" id="A0A0F7VLC2"/>
<protein>
    <submittedName>
        <fullName evidence="1">Uncharacterized protein</fullName>
    </submittedName>
</protein>
<gene>
    <name evidence="1" type="primary">sle2_154</name>
</gene>
<organism evidence="1 2">
    <name type="scientific">Streptomyces leeuwenhoekii</name>
    <dbReference type="NCBI Taxonomy" id="1437453"/>
    <lineage>
        <taxon>Bacteria</taxon>
        <taxon>Bacillati</taxon>
        <taxon>Actinomycetota</taxon>
        <taxon>Actinomycetes</taxon>
        <taxon>Kitasatosporales</taxon>
        <taxon>Streptomycetaceae</taxon>
        <taxon>Streptomyces</taxon>
    </lineage>
</organism>